<feature type="region of interest" description="Disordered" evidence="1">
    <location>
        <begin position="55"/>
        <end position="107"/>
    </location>
</feature>
<proteinExistence type="predicted"/>
<dbReference type="Proteomes" id="UP000518206">
    <property type="component" value="Unassembled WGS sequence"/>
</dbReference>
<reference evidence="3 4" key="1">
    <citation type="submission" date="2020-08" db="EMBL/GenBank/DDBJ databases">
        <title>The Agave Microbiome: Exploring the role of microbial communities in plant adaptations to desert environments.</title>
        <authorList>
            <person name="Partida-Martinez L.P."/>
        </authorList>
    </citation>
    <scope>NUCLEOTIDE SEQUENCE [LARGE SCALE GENOMIC DNA]</scope>
    <source>
        <strain evidence="3 4">RAS26</strain>
    </source>
</reference>
<keyword evidence="2" id="KW-0732">Signal</keyword>
<accession>A0A7W4UIM8</accession>
<reference evidence="3 4" key="2">
    <citation type="submission" date="2020-08" db="EMBL/GenBank/DDBJ databases">
        <authorList>
            <person name="Partida-Martinez L."/>
            <person name="Huntemann M."/>
            <person name="Clum A."/>
            <person name="Wang J."/>
            <person name="Palaniappan K."/>
            <person name="Ritter S."/>
            <person name="Chen I.-M."/>
            <person name="Stamatis D."/>
            <person name="Reddy T."/>
            <person name="O'Malley R."/>
            <person name="Daum C."/>
            <person name="Shapiro N."/>
            <person name="Ivanova N."/>
            <person name="Kyrpides N."/>
            <person name="Woyke T."/>
        </authorList>
    </citation>
    <scope>NUCLEOTIDE SEQUENCE [LARGE SCALE GENOMIC DNA]</scope>
    <source>
        <strain evidence="3 4">RAS26</strain>
    </source>
</reference>
<evidence type="ECO:0000313" key="3">
    <source>
        <dbReference type="EMBL" id="MBB2924872.1"/>
    </source>
</evidence>
<gene>
    <name evidence="3" type="ORF">FHR80_003808</name>
</gene>
<evidence type="ECO:0000313" key="4">
    <source>
        <dbReference type="Proteomes" id="UP000518206"/>
    </source>
</evidence>
<feature type="compositionally biased region" description="Basic and acidic residues" evidence="1">
    <location>
        <begin position="93"/>
        <end position="107"/>
    </location>
</feature>
<evidence type="ECO:0000256" key="1">
    <source>
        <dbReference type="SAM" id="MobiDB-lite"/>
    </source>
</evidence>
<dbReference type="RefSeq" id="WP_183297630.1">
    <property type="nucleotide sequence ID" value="NZ_JACHVX010000006.1"/>
</dbReference>
<sequence length="107" mass="10726">MRQPADAAGARGRALRLVASALVAAGGLLGASATAPDATSAAFTDTETLVTTVRTVPDFSAPRTAPDVTAPRPVGALTSTPPATATPTPTAPEPRDDPRAPREGRGR</sequence>
<dbReference type="EMBL" id="JACHVX010000006">
    <property type="protein sequence ID" value="MBB2924872.1"/>
    <property type="molecule type" value="Genomic_DNA"/>
</dbReference>
<evidence type="ECO:0000256" key="2">
    <source>
        <dbReference type="SAM" id="SignalP"/>
    </source>
</evidence>
<comment type="caution">
    <text evidence="3">The sequence shown here is derived from an EMBL/GenBank/DDBJ whole genome shotgun (WGS) entry which is preliminary data.</text>
</comment>
<protein>
    <submittedName>
        <fullName evidence="3">Uncharacterized protein</fullName>
    </submittedName>
</protein>
<dbReference type="AlphaFoldDB" id="A0A7W4UIM8"/>
<feature type="signal peptide" evidence="2">
    <location>
        <begin position="1"/>
        <end position="35"/>
    </location>
</feature>
<organism evidence="3 4">
    <name type="scientific">Cellulomonas cellasea</name>
    <dbReference type="NCBI Taxonomy" id="43670"/>
    <lineage>
        <taxon>Bacteria</taxon>
        <taxon>Bacillati</taxon>
        <taxon>Actinomycetota</taxon>
        <taxon>Actinomycetes</taxon>
        <taxon>Micrococcales</taxon>
        <taxon>Cellulomonadaceae</taxon>
        <taxon>Cellulomonas</taxon>
    </lineage>
</organism>
<feature type="chain" id="PRO_5038510931" evidence="2">
    <location>
        <begin position="36"/>
        <end position="107"/>
    </location>
</feature>
<name>A0A7W4UIM8_9CELL</name>